<sequence length="262" mass="30576">MITSINGLSNTPIQDNTIQKENAKMSKEQEKALIDKLMHKPLAEVLPKFIDIDESKEGWITDTINKIDTMLSKKYDFTIEQRRALIAKYPENMEELEISVLQGHMDWLLTYSVDGKPTISGLMVGLGTKEEETELENFMRSLPDDAMSSKKGSALLSRADLNIEEFKKLYREDVEKTTKEHKEFLAKLHKEEQEYNANLAKEQSEKKFKPMQVKKKYETYDINKDQKFLYARELLNFKEKRGIDVLELMQKIDKKQILNKMA</sequence>
<evidence type="ECO:0000256" key="1">
    <source>
        <dbReference type="SAM" id="Coils"/>
    </source>
</evidence>
<keyword evidence="1" id="KW-0175">Coiled coil</keyword>
<reference evidence="2 3" key="1">
    <citation type="journal article" date="2017" name="Gene Rep">
        <title>The ribosomal RNA operon (rrn) of Campylobacter concisus supports molecular typing to genomospecies level.</title>
        <authorList>
            <person name="Huq M."/>
            <person name="Van T.T.H."/>
            <person name="Gurtler V."/>
            <person name="Elshagmani E."/>
            <person name="Allemailem K.S."/>
            <person name="Smooker P.M."/>
            <person name="Istivan T.S."/>
        </authorList>
    </citation>
    <scope>NUCLEOTIDE SEQUENCE [LARGE SCALE GENOMIC DNA]</scope>
    <source>
        <strain evidence="2 3">RCH 26</strain>
    </source>
</reference>
<dbReference type="AlphaFoldDB" id="A0A1X0U5A5"/>
<evidence type="ECO:0000313" key="2">
    <source>
        <dbReference type="EMBL" id="ORI10799.1"/>
    </source>
</evidence>
<dbReference type="Proteomes" id="UP000192671">
    <property type="component" value="Unassembled WGS sequence"/>
</dbReference>
<protein>
    <submittedName>
        <fullName evidence="2">Cell surface protein</fullName>
    </submittedName>
</protein>
<evidence type="ECO:0000313" key="3">
    <source>
        <dbReference type="Proteomes" id="UP000192671"/>
    </source>
</evidence>
<accession>A0A1X0U5A5</accession>
<proteinExistence type="predicted"/>
<dbReference type="EMBL" id="LVWL01000001">
    <property type="protein sequence ID" value="ORI10799.1"/>
    <property type="molecule type" value="Genomic_DNA"/>
</dbReference>
<comment type="caution">
    <text evidence="2">The sequence shown here is derived from an EMBL/GenBank/DDBJ whole genome shotgun (WGS) entry which is preliminary data.</text>
</comment>
<gene>
    <name evidence="2" type="ORF">A3835_00320</name>
</gene>
<organism evidence="2 3">
    <name type="scientific">Campylobacter concisus</name>
    <dbReference type="NCBI Taxonomy" id="199"/>
    <lineage>
        <taxon>Bacteria</taxon>
        <taxon>Pseudomonadati</taxon>
        <taxon>Campylobacterota</taxon>
        <taxon>Epsilonproteobacteria</taxon>
        <taxon>Campylobacterales</taxon>
        <taxon>Campylobacteraceae</taxon>
        <taxon>Campylobacter</taxon>
    </lineage>
</organism>
<name>A0A1X0U5A5_9BACT</name>
<feature type="coiled-coil region" evidence="1">
    <location>
        <begin position="174"/>
        <end position="205"/>
    </location>
</feature>